<dbReference type="Gene3D" id="3.90.1150.200">
    <property type="match status" value="1"/>
</dbReference>
<proteinExistence type="predicted"/>
<reference evidence="2 3" key="1">
    <citation type="submission" date="2012-12" db="EMBL/GenBank/DDBJ databases">
        <title>Novel taxa of Listeriaceae from agricultural environments in the United States.</title>
        <authorList>
            <person name="den Bakker H.C."/>
            <person name="Allred A."/>
            <person name="Warchocki S."/>
            <person name="Wright E.M."/>
            <person name="Burrell A."/>
            <person name="Nightingale K.K."/>
            <person name="Kephart D."/>
            <person name="Wiedmann M."/>
        </authorList>
    </citation>
    <scope>NUCLEOTIDE SEQUENCE [LARGE SCALE GENOMIC DNA]</scope>
    <source>
        <strain evidence="2 3">FSL F6-1037</strain>
    </source>
</reference>
<feature type="domain" description="YdhG-like" evidence="1">
    <location>
        <begin position="16"/>
        <end position="65"/>
    </location>
</feature>
<dbReference type="EMBL" id="AODH01000036">
    <property type="protein sequence ID" value="EUJ38384.1"/>
    <property type="molecule type" value="Genomic_DNA"/>
</dbReference>
<accession>W7CG63</accession>
<evidence type="ECO:0000313" key="2">
    <source>
        <dbReference type="EMBL" id="EUJ38384.1"/>
    </source>
</evidence>
<dbReference type="InterPro" id="IPR014922">
    <property type="entry name" value="YdhG-like"/>
</dbReference>
<protein>
    <recommendedName>
        <fullName evidence="1">YdhG-like domain-containing protein</fullName>
    </recommendedName>
</protein>
<dbReference type="SUPFAM" id="SSF159888">
    <property type="entry name" value="YdhG-like"/>
    <property type="match status" value="1"/>
</dbReference>
<name>W7CG63_9LIST</name>
<sequence>MAVFEAYIADLPAEHQGRVSEVLNWIATTYPQLEQEIKWKQPMFIDHGTFIIAFSVAKHHLAVAPKGRVSFISQATLLRQTISRAKNLCGLNGSKLLIMIC</sequence>
<evidence type="ECO:0000313" key="3">
    <source>
        <dbReference type="Proteomes" id="UP000019243"/>
    </source>
</evidence>
<dbReference type="Pfam" id="PF08818">
    <property type="entry name" value="DUF1801"/>
    <property type="match status" value="1"/>
</dbReference>
<comment type="caution">
    <text evidence="2">The sequence shown here is derived from an EMBL/GenBank/DDBJ whole genome shotgun (WGS) entry which is preliminary data.</text>
</comment>
<dbReference type="AlphaFoldDB" id="W7CG63"/>
<gene>
    <name evidence="2" type="ORF">BCAMP_08961</name>
</gene>
<dbReference type="Proteomes" id="UP000019243">
    <property type="component" value="Unassembled WGS sequence"/>
</dbReference>
<dbReference type="PATRIC" id="fig|1265861.3.peg.1758"/>
<evidence type="ECO:0000259" key="1">
    <source>
        <dbReference type="Pfam" id="PF08818"/>
    </source>
</evidence>
<organism evidence="2 3">
    <name type="scientific">Brochothrix campestris FSL F6-1037</name>
    <dbReference type="NCBI Taxonomy" id="1265861"/>
    <lineage>
        <taxon>Bacteria</taxon>
        <taxon>Bacillati</taxon>
        <taxon>Bacillota</taxon>
        <taxon>Bacilli</taxon>
        <taxon>Bacillales</taxon>
        <taxon>Listeriaceae</taxon>
        <taxon>Brochothrix</taxon>
    </lineage>
</organism>
<keyword evidence="3" id="KW-1185">Reference proteome</keyword>
<dbReference type="STRING" id="1265861.BCAMP_08961"/>